<dbReference type="EMBL" id="AUWY01000120">
    <property type="protein sequence ID" value="EQB30448.1"/>
    <property type="molecule type" value="Genomic_DNA"/>
</dbReference>
<dbReference type="AlphaFoldDB" id="T0KAF8"/>
<dbReference type="OrthoDB" id="2062670at2"/>
<sequence>MISAPAKAEWTRTPLILSFPDNPNFTETYGFAGNSGHVNLEGQLMRSPDSRSRTVYVFMHPTSVLHLLPMPVALADAGLDVLCAASRYPRNDSALIQEKVAIDLGKWIAHARTVLGYEKVVLLGWSGGGSLSLFYQAQAETPSITHTPAGDPVDLVGAGLQPADGVIFIAAHLSRAETLTEWLDPSVIDELDPDNRDPELDIYSPDCPSQPPYSPAFVARFRAAQVARNRRITAWAEDMLARLKAAGGPEQERAFVVHRTMCDVRWFDPAVDPSDRRPGWSYMGDPRAVNVGPVGLARFTTLRSWLSQWSYDKSNAKGPLNAAKIHRTPILLIENTADEAVPSTHNPAIFEALATPDKEYVRLEGATHYYLGQPELLARCIVAVTGWSRRKGLLEG</sequence>
<dbReference type="Gene3D" id="3.40.50.1820">
    <property type="entry name" value="alpha/beta hydrolase"/>
    <property type="match status" value="2"/>
</dbReference>
<accession>T0KAF8</accession>
<proteinExistence type="predicted"/>
<gene>
    <name evidence="1" type="ORF">M529_19030</name>
</gene>
<reference evidence="1 2" key="1">
    <citation type="journal article" date="2013" name="Genome Announc.">
        <title>Draft Genome Sequence of Sphingobium ummariense Strain RL-3, a Hexachlorocyclohexane-Degrading Bacterium.</title>
        <authorList>
            <person name="Kohli P."/>
            <person name="Dua A."/>
            <person name="Sangwan N."/>
            <person name="Oldach P."/>
            <person name="Khurana J.P."/>
            <person name="Lal R."/>
        </authorList>
    </citation>
    <scope>NUCLEOTIDE SEQUENCE [LARGE SCALE GENOMIC DNA]</scope>
    <source>
        <strain evidence="1 2">RL-3</strain>
    </source>
</reference>
<dbReference type="STRING" id="1346791.M529_19030"/>
<dbReference type="GO" id="GO:0016787">
    <property type="term" value="F:hydrolase activity"/>
    <property type="evidence" value="ECO:0007669"/>
    <property type="project" value="UniProtKB-KW"/>
</dbReference>
<keyword evidence="2" id="KW-1185">Reference proteome</keyword>
<evidence type="ECO:0000313" key="2">
    <source>
        <dbReference type="Proteomes" id="UP000015523"/>
    </source>
</evidence>
<organism evidence="1 2">
    <name type="scientific">Sphingobium ummariense RL-3</name>
    <dbReference type="NCBI Taxonomy" id="1346791"/>
    <lineage>
        <taxon>Bacteria</taxon>
        <taxon>Pseudomonadati</taxon>
        <taxon>Pseudomonadota</taxon>
        <taxon>Alphaproteobacteria</taxon>
        <taxon>Sphingomonadales</taxon>
        <taxon>Sphingomonadaceae</taxon>
        <taxon>Sphingobium</taxon>
    </lineage>
</organism>
<protein>
    <submittedName>
        <fullName evidence="1">Alpha/beta hydrolase</fullName>
    </submittedName>
</protein>
<dbReference type="eggNOG" id="COG2945">
    <property type="taxonomic scope" value="Bacteria"/>
</dbReference>
<dbReference type="SUPFAM" id="SSF53474">
    <property type="entry name" value="alpha/beta-Hydrolases"/>
    <property type="match status" value="1"/>
</dbReference>
<evidence type="ECO:0000313" key="1">
    <source>
        <dbReference type="EMBL" id="EQB30448.1"/>
    </source>
</evidence>
<dbReference type="Proteomes" id="UP000015523">
    <property type="component" value="Unassembled WGS sequence"/>
</dbReference>
<name>T0KAF8_9SPHN</name>
<keyword evidence="1" id="KW-0378">Hydrolase</keyword>
<dbReference type="eggNOG" id="COG1073">
    <property type="taxonomic scope" value="Bacteria"/>
</dbReference>
<dbReference type="PATRIC" id="fig|1346791.3.peg.3674"/>
<dbReference type="InterPro" id="IPR029058">
    <property type="entry name" value="AB_hydrolase_fold"/>
</dbReference>
<dbReference type="RefSeq" id="WP_021319410.1">
    <property type="nucleotide sequence ID" value="NZ_AUWY01000120.1"/>
</dbReference>
<comment type="caution">
    <text evidence="1">The sequence shown here is derived from an EMBL/GenBank/DDBJ whole genome shotgun (WGS) entry which is preliminary data.</text>
</comment>